<sequence>MIALVDGNNFYVSCERVFNPKLRNVPVVVLSNNDGAVVSRSNEAKELGIKMGQPFFQIKHLITKYNVKYFSSNYALYGDMSSRIMKILEQFSPEVEIYSIDEAFLKVSHVSKEDLHEYGWKIKNTIYQYTGIPCSVGISSTKTLAKIANRLSKKSHKANGVLALYQNNHIDAALERVEIGDIWGIGRQYAKKLQELGIHCANDFIKQDDLLIKKYFTINGLNIARELKGISCIDFQLFYEPKKSIIVSRSFAKLLTSFEDIYTALANHIGIACRKLRLENLEAQYLSVYLSTHYHKADFYSDTINIRLPYYSNFTPDFLKYGQIGLKKIFKEQKKYKKCGVVVFDLKGKNMLPSNLFDFRNLHKESELLSVIDKVNNLCGASTINFGDMFLNEEWKPRKGNVTQKFTTSIKELLICK</sequence>
<protein>
    <submittedName>
        <fullName evidence="7">DUF4113 domain-containing protein</fullName>
    </submittedName>
</protein>
<dbReference type="GO" id="GO:0003887">
    <property type="term" value="F:DNA-directed DNA polymerase activity"/>
    <property type="evidence" value="ECO:0007669"/>
    <property type="project" value="TreeGrafter"/>
</dbReference>
<evidence type="ECO:0000256" key="3">
    <source>
        <dbReference type="ARBA" id="ARBA00023199"/>
    </source>
</evidence>
<keyword evidence="3" id="KW-0741">SOS mutagenesis</keyword>
<comment type="similarity">
    <text evidence="1">Belongs to the DNA polymerase type-Y family.</text>
</comment>
<evidence type="ECO:0000256" key="5">
    <source>
        <dbReference type="ARBA" id="ARBA00023236"/>
    </source>
</evidence>
<evidence type="ECO:0000313" key="8">
    <source>
        <dbReference type="Proteomes" id="UP000253934"/>
    </source>
</evidence>
<keyword evidence="5" id="KW-0742">SOS response</keyword>
<evidence type="ECO:0000256" key="2">
    <source>
        <dbReference type="ARBA" id="ARBA00022763"/>
    </source>
</evidence>
<dbReference type="Pfam" id="PF11799">
    <property type="entry name" value="IMS_C"/>
    <property type="match status" value="1"/>
</dbReference>
<keyword evidence="2" id="KW-0227">DNA damage</keyword>
<dbReference type="SUPFAM" id="SSF56672">
    <property type="entry name" value="DNA/RNA polymerases"/>
    <property type="match status" value="1"/>
</dbReference>
<proteinExistence type="inferred from homology"/>
<keyword evidence="8" id="KW-1185">Reference proteome</keyword>
<comment type="caution">
    <text evidence="7">The sequence shown here is derived from an EMBL/GenBank/DDBJ whole genome shotgun (WGS) entry which is preliminary data.</text>
</comment>
<dbReference type="CDD" id="cd01700">
    <property type="entry name" value="PolY_Pol_V_umuC"/>
    <property type="match status" value="1"/>
</dbReference>
<feature type="domain" description="UmuC" evidence="6">
    <location>
        <begin position="2"/>
        <end position="186"/>
    </location>
</feature>
<keyword evidence="4" id="KW-0234">DNA repair</keyword>
<dbReference type="InterPro" id="IPR025188">
    <property type="entry name" value="DUF4113"/>
</dbReference>
<dbReference type="InterPro" id="IPR001126">
    <property type="entry name" value="UmuC"/>
</dbReference>
<dbReference type="InterPro" id="IPR050116">
    <property type="entry name" value="DNA_polymerase-Y"/>
</dbReference>
<dbReference type="Gene3D" id="3.30.70.270">
    <property type="match status" value="1"/>
</dbReference>
<evidence type="ECO:0000259" key="6">
    <source>
        <dbReference type="PROSITE" id="PS50173"/>
    </source>
</evidence>
<dbReference type="InterPro" id="IPR017961">
    <property type="entry name" value="DNA_pol_Y-fam_little_finger"/>
</dbReference>
<dbReference type="GO" id="GO:0005829">
    <property type="term" value="C:cytosol"/>
    <property type="evidence" value="ECO:0007669"/>
    <property type="project" value="TreeGrafter"/>
</dbReference>
<dbReference type="InterPro" id="IPR043502">
    <property type="entry name" value="DNA/RNA_pol_sf"/>
</dbReference>
<evidence type="ECO:0000313" key="7">
    <source>
        <dbReference type="EMBL" id="RDB35514.1"/>
    </source>
</evidence>
<dbReference type="Pfam" id="PF13438">
    <property type="entry name" value="DUF4113"/>
    <property type="match status" value="1"/>
</dbReference>
<dbReference type="GO" id="GO:0003684">
    <property type="term" value="F:damaged DNA binding"/>
    <property type="evidence" value="ECO:0007669"/>
    <property type="project" value="InterPro"/>
</dbReference>
<dbReference type="PANTHER" id="PTHR11076:SF34">
    <property type="entry name" value="PROTEIN UMUC"/>
    <property type="match status" value="1"/>
</dbReference>
<dbReference type="GO" id="GO:0042276">
    <property type="term" value="P:error-prone translesion synthesis"/>
    <property type="evidence" value="ECO:0007669"/>
    <property type="project" value="TreeGrafter"/>
</dbReference>
<reference evidence="7" key="1">
    <citation type="submission" date="2018-04" db="EMBL/GenBank/DDBJ databases">
        <title>Draft genome sequence of the Candidatus Spirobacillus cienkowskii, a pathogen of freshwater Daphnia species, reconstructed from hemolymph metagenomic reads.</title>
        <authorList>
            <person name="Bresciani L."/>
            <person name="Lemos L.N."/>
            <person name="Wale N."/>
            <person name="Lin J.Y."/>
            <person name="Fernandes G.R."/>
            <person name="Duffy M.A."/>
            <person name="Rodrigues J.M."/>
        </authorList>
    </citation>
    <scope>NUCLEOTIDE SEQUENCE [LARGE SCALE GENOMIC DNA]</scope>
    <source>
        <strain evidence="7">Binning01</strain>
    </source>
</reference>
<dbReference type="GO" id="GO:0009432">
    <property type="term" value="P:SOS response"/>
    <property type="evidence" value="ECO:0007669"/>
    <property type="project" value="UniProtKB-KW"/>
</dbReference>
<dbReference type="PROSITE" id="PS50173">
    <property type="entry name" value="UMUC"/>
    <property type="match status" value="1"/>
</dbReference>
<name>A0A369KUX1_9BACT</name>
<dbReference type="Gene3D" id="3.40.1170.60">
    <property type="match status" value="1"/>
</dbReference>
<dbReference type="EMBL" id="QOVW01000083">
    <property type="protein sequence ID" value="RDB35514.1"/>
    <property type="molecule type" value="Genomic_DNA"/>
</dbReference>
<gene>
    <name evidence="7" type="ORF">DCC88_09765</name>
</gene>
<dbReference type="Proteomes" id="UP000253934">
    <property type="component" value="Unassembled WGS sequence"/>
</dbReference>
<organism evidence="7 8">
    <name type="scientific">Spirobacillus cienkowskii</name>
    <dbReference type="NCBI Taxonomy" id="495820"/>
    <lineage>
        <taxon>Bacteria</taxon>
        <taxon>Pseudomonadati</taxon>
        <taxon>Bdellovibrionota</taxon>
        <taxon>Oligoflexia</taxon>
        <taxon>Silvanigrellales</taxon>
        <taxon>Spirobacillus</taxon>
    </lineage>
</organism>
<dbReference type="GO" id="GO:0006281">
    <property type="term" value="P:DNA repair"/>
    <property type="evidence" value="ECO:0007669"/>
    <property type="project" value="UniProtKB-KW"/>
</dbReference>
<evidence type="ECO:0000256" key="4">
    <source>
        <dbReference type="ARBA" id="ARBA00023204"/>
    </source>
</evidence>
<dbReference type="Pfam" id="PF00817">
    <property type="entry name" value="IMS"/>
    <property type="match status" value="1"/>
</dbReference>
<evidence type="ECO:0000256" key="1">
    <source>
        <dbReference type="ARBA" id="ARBA00010945"/>
    </source>
</evidence>
<dbReference type="PANTHER" id="PTHR11076">
    <property type="entry name" value="DNA REPAIR POLYMERASE UMUC / TRANSFERASE FAMILY MEMBER"/>
    <property type="match status" value="1"/>
</dbReference>
<accession>A0A369KUX1</accession>
<dbReference type="Gene3D" id="1.10.150.20">
    <property type="entry name" value="5' to 3' exonuclease, C-terminal subdomain"/>
    <property type="match status" value="1"/>
</dbReference>
<dbReference type="InterPro" id="IPR043128">
    <property type="entry name" value="Rev_trsase/Diguanyl_cyclase"/>
</dbReference>
<dbReference type="AlphaFoldDB" id="A0A369KUX1"/>